<proteinExistence type="predicted"/>
<keyword evidence="2" id="KW-1185">Reference proteome</keyword>
<name>A0A6J8AWA1_MYTCO</name>
<evidence type="ECO:0000313" key="2">
    <source>
        <dbReference type="Proteomes" id="UP000507470"/>
    </source>
</evidence>
<organism evidence="1 2">
    <name type="scientific">Mytilus coruscus</name>
    <name type="common">Sea mussel</name>
    <dbReference type="NCBI Taxonomy" id="42192"/>
    <lineage>
        <taxon>Eukaryota</taxon>
        <taxon>Metazoa</taxon>
        <taxon>Spiralia</taxon>
        <taxon>Lophotrochozoa</taxon>
        <taxon>Mollusca</taxon>
        <taxon>Bivalvia</taxon>
        <taxon>Autobranchia</taxon>
        <taxon>Pteriomorphia</taxon>
        <taxon>Mytilida</taxon>
        <taxon>Mytiloidea</taxon>
        <taxon>Mytilidae</taxon>
        <taxon>Mytilinae</taxon>
        <taxon>Mytilus</taxon>
    </lineage>
</organism>
<protein>
    <submittedName>
        <fullName evidence="1">Uncharacterized protein</fullName>
    </submittedName>
</protein>
<accession>A0A6J8AWA1</accession>
<gene>
    <name evidence="1" type="ORF">MCOR_12272</name>
</gene>
<sequence length="340" mass="38420">MYINSLTLTNTYTFTKYVLTLLTILTGGNLNQLSSQFPQQSEYTQASSQDWMDPQLTSKERLNSAMKILSKDYEPLKHQLCLSWSSISKSSKSYYQKKAQEAIFLILNIIASGQETVLLNSIQTKKTEIDSTNKCIIEAYNKDANSWTQTQILSLIVNNFTKSELQNMIPGVTVSRVDAARKHAMVTGPGNILNPPKIYRMKLTRPKIAHFIDYIINPLYSSIVGFGQTVLKLSTNEKLTIPKVVRNLIHATIIKSYQTYCLETEFSSFSKASLYIILKVCSAFNQKALRELDNTSAAGIGATDNLNKVVTKLEAYGLRHENVNKLKEMLQLVNQFLKFE</sequence>
<dbReference type="EMBL" id="CACVKT020002118">
    <property type="protein sequence ID" value="CAC5375164.1"/>
    <property type="molecule type" value="Genomic_DNA"/>
</dbReference>
<dbReference type="OrthoDB" id="6109108at2759"/>
<evidence type="ECO:0000313" key="1">
    <source>
        <dbReference type="EMBL" id="CAC5375164.1"/>
    </source>
</evidence>
<dbReference type="Proteomes" id="UP000507470">
    <property type="component" value="Unassembled WGS sequence"/>
</dbReference>
<dbReference type="AlphaFoldDB" id="A0A6J8AWA1"/>
<reference evidence="1 2" key="1">
    <citation type="submission" date="2020-06" db="EMBL/GenBank/DDBJ databases">
        <authorList>
            <person name="Li R."/>
            <person name="Bekaert M."/>
        </authorList>
    </citation>
    <scope>NUCLEOTIDE SEQUENCE [LARGE SCALE GENOMIC DNA]</scope>
    <source>
        <strain evidence="2">wild</strain>
    </source>
</reference>